<accession>A0A1M7SUM4</accession>
<feature type="transmembrane region" description="Helical" evidence="1">
    <location>
        <begin position="194"/>
        <end position="212"/>
    </location>
</feature>
<feature type="transmembrane region" description="Helical" evidence="1">
    <location>
        <begin position="474"/>
        <end position="491"/>
    </location>
</feature>
<dbReference type="OrthoDB" id="8641791at2"/>
<sequence length="518" mass="53265">MTHPIVITAAHWAYVAGILAVVLTMVLRANVVLPSIVATFVVALAWTASPVGAVASIFNASFVAAKELFNIFLVISLITALLNALKTLRSDVLMVQPFRAIMGNGHQAFFILAAVTYVISLFFWPTPAVPLVSAVLLPAAIAVGLSPLAGAMAIAIAGQGMALSSDYVIGVAPAISAKAAGATVSAAAVADRALALSLIAGGVALLLAYLTIRRRKLIQPGSEALLEQWQRQSGNGDAKQLEAAGTFDKAEIARGTSYEEPLAIDDKLRHHLPLIDKRRAGWSKLFAILTPLGFAAVIAVMILPKLGLRGIFTELKGGDAAALVGGMGAVLMILATIAAEGARKSLDVCAEHITDGFVFAFKAMGSVLPIAGFFFMGAGGDLAAGILNVPAGEAPPLLFDLVQTAQAFIPQNHYLVAFGVLLVGMITGIDGSGFAGLPLTGSLSGALGPAVGLNVATLCAVGQMGAVWTGGGTLIAWSSLIAVAGFARVPVLETVRMLLVPVLTGLFVATVCAVLFWS</sequence>
<feature type="transmembrane region" description="Helical" evidence="1">
    <location>
        <begin position="498"/>
        <end position="517"/>
    </location>
</feature>
<feature type="transmembrane region" description="Helical" evidence="1">
    <location>
        <begin position="167"/>
        <end position="188"/>
    </location>
</feature>
<proteinExistence type="predicted"/>
<keyword evidence="1" id="KW-0472">Membrane</keyword>
<name>A0A1M7SUM4_9BRAD</name>
<feature type="transmembrane region" description="Helical" evidence="1">
    <location>
        <begin position="414"/>
        <end position="439"/>
    </location>
</feature>
<evidence type="ECO:0000313" key="2">
    <source>
        <dbReference type="EMBL" id="SHN62161.1"/>
    </source>
</evidence>
<feature type="transmembrane region" description="Helical" evidence="1">
    <location>
        <begin position="446"/>
        <end position="468"/>
    </location>
</feature>
<keyword evidence="3" id="KW-1185">Reference proteome</keyword>
<evidence type="ECO:0000256" key="1">
    <source>
        <dbReference type="SAM" id="Phobius"/>
    </source>
</evidence>
<feature type="transmembrane region" description="Helical" evidence="1">
    <location>
        <begin position="359"/>
        <end position="378"/>
    </location>
</feature>
<organism evidence="2 3">
    <name type="scientific">Bradyrhizobium erythrophlei</name>
    <dbReference type="NCBI Taxonomy" id="1437360"/>
    <lineage>
        <taxon>Bacteria</taxon>
        <taxon>Pseudomonadati</taxon>
        <taxon>Pseudomonadota</taxon>
        <taxon>Alphaproteobacteria</taxon>
        <taxon>Hyphomicrobiales</taxon>
        <taxon>Nitrobacteraceae</taxon>
        <taxon>Bradyrhizobium</taxon>
    </lineage>
</organism>
<feature type="transmembrane region" description="Helical" evidence="1">
    <location>
        <begin position="106"/>
        <end position="125"/>
    </location>
</feature>
<feature type="transmembrane region" description="Helical" evidence="1">
    <location>
        <begin position="12"/>
        <end position="33"/>
    </location>
</feature>
<protein>
    <recommendedName>
        <fullName evidence="4">H+/gluconate symporter</fullName>
    </recommendedName>
</protein>
<keyword evidence="1" id="KW-0812">Transmembrane</keyword>
<keyword evidence="1" id="KW-1133">Transmembrane helix</keyword>
<reference evidence="3" key="1">
    <citation type="submission" date="2016-11" db="EMBL/GenBank/DDBJ databases">
        <authorList>
            <person name="Varghese N."/>
            <person name="Submissions S."/>
        </authorList>
    </citation>
    <scope>NUCLEOTIDE SEQUENCE [LARGE SCALE GENOMIC DNA]</scope>
    <source>
        <strain evidence="3">GAS401</strain>
    </source>
</reference>
<dbReference type="Proteomes" id="UP000184096">
    <property type="component" value="Chromosome I"/>
</dbReference>
<gene>
    <name evidence="2" type="ORF">SAMN05444170_0244</name>
</gene>
<dbReference type="RefSeq" id="WP_072816108.1">
    <property type="nucleotide sequence ID" value="NZ_LT670849.1"/>
</dbReference>
<dbReference type="EMBL" id="LT670849">
    <property type="protein sequence ID" value="SHN62161.1"/>
    <property type="molecule type" value="Genomic_DNA"/>
</dbReference>
<feature type="transmembrane region" description="Helical" evidence="1">
    <location>
        <begin position="131"/>
        <end position="155"/>
    </location>
</feature>
<evidence type="ECO:0000313" key="3">
    <source>
        <dbReference type="Proteomes" id="UP000184096"/>
    </source>
</evidence>
<feature type="transmembrane region" description="Helical" evidence="1">
    <location>
        <begin position="68"/>
        <end position="85"/>
    </location>
</feature>
<feature type="transmembrane region" description="Helical" evidence="1">
    <location>
        <begin position="320"/>
        <end position="339"/>
    </location>
</feature>
<dbReference type="AlphaFoldDB" id="A0A1M7SUM4"/>
<feature type="transmembrane region" description="Helical" evidence="1">
    <location>
        <begin position="40"/>
        <end position="62"/>
    </location>
</feature>
<feature type="transmembrane region" description="Helical" evidence="1">
    <location>
        <begin position="285"/>
        <end position="308"/>
    </location>
</feature>
<evidence type="ECO:0008006" key="4">
    <source>
        <dbReference type="Google" id="ProtNLM"/>
    </source>
</evidence>